<evidence type="ECO:0000313" key="1">
    <source>
        <dbReference type="EMBL" id="KAI0089438.1"/>
    </source>
</evidence>
<comment type="caution">
    <text evidence="1">The sequence shown here is derived from an EMBL/GenBank/DDBJ whole genome shotgun (WGS) entry which is preliminary data.</text>
</comment>
<proteinExistence type="predicted"/>
<protein>
    <submittedName>
        <fullName evidence="1">Uncharacterized protein</fullName>
    </submittedName>
</protein>
<name>A0ACB8U5B0_9APHY</name>
<sequence>MSEAAHARLNTADGTVADKARPRPSSSPSHLQTKFRSTYVFTTRPNTAPGVSSSLDLSEKPHRPVYPSVLKQPFSDALEVLCQAFNVKKLSVALCAQDPVPSTIDMQLVDQDSYGAPSPTHALVVLDTPRTVESTGRQPVLYPLFVPINAVIFDQVFNSDLLRHYHAAHKFVDPQPVIYHQTGSIRLPTIVARVPHPPSLPLLVLFGLAPHLKLACLQKPAPRASSIPSVCIVDTPLTPITPSNSLSIESPSQSSHRTRLPSPKPPHPSPHPPLSPPSPATHSSNSNSNSSFSSHSTPPTTPSTTATSFSSTKHPHQTLPTGLLTTYLLPISVIEEFPACTTMSEVFAHTAVSSDEQLQAYVTLNQGIWRNVLLLAPQDTRIVEVVRTAWNVTAEARKERDRWKRVGEGRGEVGVGVCARRRERRRHGGGEDSELSDDEGC</sequence>
<dbReference type="Proteomes" id="UP001055072">
    <property type="component" value="Unassembled WGS sequence"/>
</dbReference>
<accession>A0ACB8U5B0</accession>
<gene>
    <name evidence="1" type="ORF">BDY19DRAFT_993045</name>
</gene>
<organism evidence="1 2">
    <name type="scientific">Irpex rosettiformis</name>
    <dbReference type="NCBI Taxonomy" id="378272"/>
    <lineage>
        <taxon>Eukaryota</taxon>
        <taxon>Fungi</taxon>
        <taxon>Dikarya</taxon>
        <taxon>Basidiomycota</taxon>
        <taxon>Agaricomycotina</taxon>
        <taxon>Agaricomycetes</taxon>
        <taxon>Polyporales</taxon>
        <taxon>Irpicaceae</taxon>
        <taxon>Irpex</taxon>
    </lineage>
</organism>
<evidence type="ECO:0000313" key="2">
    <source>
        <dbReference type="Proteomes" id="UP001055072"/>
    </source>
</evidence>
<dbReference type="EMBL" id="MU274910">
    <property type="protein sequence ID" value="KAI0089438.1"/>
    <property type="molecule type" value="Genomic_DNA"/>
</dbReference>
<reference evidence="1" key="1">
    <citation type="journal article" date="2021" name="Environ. Microbiol.">
        <title>Gene family expansions and transcriptome signatures uncover fungal adaptations to wood decay.</title>
        <authorList>
            <person name="Hage H."/>
            <person name="Miyauchi S."/>
            <person name="Viragh M."/>
            <person name="Drula E."/>
            <person name="Min B."/>
            <person name="Chaduli D."/>
            <person name="Navarro D."/>
            <person name="Favel A."/>
            <person name="Norest M."/>
            <person name="Lesage-Meessen L."/>
            <person name="Balint B."/>
            <person name="Merenyi Z."/>
            <person name="de Eugenio L."/>
            <person name="Morin E."/>
            <person name="Martinez A.T."/>
            <person name="Baldrian P."/>
            <person name="Stursova M."/>
            <person name="Martinez M.J."/>
            <person name="Novotny C."/>
            <person name="Magnuson J.K."/>
            <person name="Spatafora J.W."/>
            <person name="Maurice S."/>
            <person name="Pangilinan J."/>
            <person name="Andreopoulos W."/>
            <person name="LaButti K."/>
            <person name="Hundley H."/>
            <person name="Na H."/>
            <person name="Kuo A."/>
            <person name="Barry K."/>
            <person name="Lipzen A."/>
            <person name="Henrissat B."/>
            <person name="Riley R."/>
            <person name="Ahrendt S."/>
            <person name="Nagy L.G."/>
            <person name="Grigoriev I.V."/>
            <person name="Martin F."/>
            <person name="Rosso M.N."/>
        </authorList>
    </citation>
    <scope>NUCLEOTIDE SEQUENCE</scope>
    <source>
        <strain evidence="1">CBS 384.51</strain>
    </source>
</reference>
<keyword evidence="2" id="KW-1185">Reference proteome</keyword>